<dbReference type="Proteomes" id="UP000279422">
    <property type="component" value="Unassembled WGS sequence"/>
</dbReference>
<evidence type="ECO:0000256" key="3">
    <source>
        <dbReference type="ARBA" id="ARBA00022679"/>
    </source>
</evidence>
<keyword evidence="4 12" id="KW-0548">Nucleotidyltransferase</keyword>
<dbReference type="PROSITE" id="PS50880">
    <property type="entry name" value="TOPRIM"/>
    <property type="match status" value="1"/>
</dbReference>
<evidence type="ECO:0000256" key="1">
    <source>
        <dbReference type="ARBA" id="ARBA00022478"/>
    </source>
</evidence>
<dbReference type="GO" id="GO:0003677">
    <property type="term" value="F:DNA binding"/>
    <property type="evidence" value="ECO:0007669"/>
    <property type="project" value="UniProtKB-KW"/>
</dbReference>
<dbReference type="PIRSF" id="PIRSF002811">
    <property type="entry name" value="DnaG"/>
    <property type="match status" value="1"/>
</dbReference>
<evidence type="ECO:0000256" key="12">
    <source>
        <dbReference type="HAMAP-Rule" id="MF_00974"/>
    </source>
</evidence>
<dbReference type="InterPro" id="IPR019475">
    <property type="entry name" value="DNA_primase_DnaB-bd"/>
</dbReference>
<feature type="coiled-coil region" evidence="15">
    <location>
        <begin position="539"/>
        <end position="578"/>
    </location>
</feature>
<evidence type="ECO:0000256" key="7">
    <source>
        <dbReference type="ARBA" id="ARBA00022771"/>
    </source>
</evidence>
<comment type="domain">
    <text evidence="12">Contains an N-terminal zinc-binding domain, a central core domain that contains the primase activity, and a C-terminal DnaB-binding domain.</text>
</comment>
<keyword evidence="1 12" id="KW-0240">DNA-directed RNA polymerase</keyword>
<comment type="cofactor">
    <cofactor evidence="12 13 14">
        <name>Zn(2+)</name>
        <dbReference type="ChEBI" id="CHEBI:29105"/>
    </cofactor>
    <text evidence="12 13 14">Binds 1 zinc ion per monomer.</text>
</comment>
<keyword evidence="2 12" id="KW-0639">Primosome</keyword>
<dbReference type="Pfam" id="PF08278">
    <property type="entry name" value="DnaG_DnaB_bind"/>
    <property type="match status" value="1"/>
</dbReference>
<name>A0A497E5T2_UNCAE</name>
<dbReference type="SMART" id="SM00493">
    <property type="entry name" value="TOPRIM"/>
    <property type="match status" value="1"/>
</dbReference>
<dbReference type="GO" id="GO:0000428">
    <property type="term" value="C:DNA-directed RNA polymerase complex"/>
    <property type="evidence" value="ECO:0007669"/>
    <property type="project" value="UniProtKB-KW"/>
</dbReference>
<evidence type="ECO:0000256" key="6">
    <source>
        <dbReference type="ARBA" id="ARBA00022723"/>
    </source>
</evidence>
<dbReference type="InterPro" id="IPR013264">
    <property type="entry name" value="DNAG_N"/>
</dbReference>
<dbReference type="GO" id="GO:0008270">
    <property type="term" value="F:zinc ion binding"/>
    <property type="evidence" value="ECO:0007669"/>
    <property type="project" value="UniProtKB-UniRule"/>
</dbReference>
<dbReference type="FunFam" id="3.40.1360.10:FF:000002">
    <property type="entry name" value="DNA primase"/>
    <property type="match status" value="1"/>
</dbReference>
<dbReference type="InterPro" id="IPR016136">
    <property type="entry name" value="DNA_helicase_N/primase_C"/>
</dbReference>
<evidence type="ECO:0000256" key="5">
    <source>
        <dbReference type="ARBA" id="ARBA00022705"/>
    </source>
</evidence>
<dbReference type="Pfam" id="PF13155">
    <property type="entry name" value="Toprim_2"/>
    <property type="match status" value="1"/>
</dbReference>
<keyword evidence="15" id="KW-0175">Coiled coil</keyword>
<keyword evidence="10 12" id="KW-0238">DNA-binding</keyword>
<organism evidence="17 18">
    <name type="scientific">Aerophobetes bacterium</name>
    <dbReference type="NCBI Taxonomy" id="2030807"/>
    <lineage>
        <taxon>Bacteria</taxon>
        <taxon>Candidatus Aerophobota</taxon>
    </lineage>
</organism>
<sequence length="584" mass="67472">MADYISEELINRISEEADIVEVIGEYLPLKKAGKNYKALCPFHEERTPSFVVSPEKQLFHCFGCGVGGNVFTFLMRWEKISFPEAVRMLAEKMGIPIPAQGNRKESLWKEELYGLNEEIALYFQQNLWKNKVARGYLKDRGFDEETLNVFRVGYAPSSEEFLKFCRKKGFSFERLRDLGLILPSKRGKGYYAYFRDRIIFPVFTPQGKVCGFGGRVLDSSLPKYLNSTQSPIFDKGKILYGLNFNKEEIRRKGEAILVEGYTDVLALYQAGIRNAVASLGTSLTHSQARLIRRYADAIFIAYDQDRAGVAATLRGIDLLLEVDLKVRIISLPEGADPADLLTEEKRELFIKKKDEALPYFDWRLNLEIPQGRTLEAEDKIRVIKALSPTLSKIKNEIKLRELIRKLAYRLDLDESLVGMELESFKKKGKFSLSELPKTGNEQEKMEEMLLRLMLSDTEIAKMVKERWSEDYFNNPSYKAVAQRVISLVEKGEMSFSALINQLREENLSSLVSSFSLSEDFFKGSDKKRIVLDLIEALYRNRGQRKIEELRRKIKEEEEEGKEEKVREYLDELIRLKKQILSYRS</sequence>
<proteinExistence type="inferred from homology"/>
<dbReference type="EMBL" id="QMPZ01000046">
    <property type="protein sequence ID" value="RLE09429.1"/>
    <property type="molecule type" value="Genomic_DNA"/>
</dbReference>
<keyword evidence="6 12" id="KW-0479">Metal-binding</keyword>
<dbReference type="InterPro" id="IPR034151">
    <property type="entry name" value="TOPRIM_DnaG_bac"/>
</dbReference>
<dbReference type="Gene3D" id="1.10.860.10">
    <property type="entry name" value="DNAb Helicase, Chain A"/>
    <property type="match status" value="1"/>
</dbReference>
<dbReference type="NCBIfam" id="TIGR01391">
    <property type="entry name" value="dnaG"/>
    <property type="match status" value="1"/>
</dbReference>
<dbReference type="SUPFAM" id="SSF57783">
    <property type="entry name" value="Zinc beta-ribbon"/>
    <property type="match status" value="1"/>
</dbReference>
<comment type="catalytic activity">
    <reaction evidence="12">
        <text>ssDNA + n NTP = ssDNA/pppN(pN)n-1 hybrid + (n-1) diphosphate.</text>
        <dbReference type="EC" id="2.7.7.101"/>
    </reaction>
</comment>
<dbReference type="Pfam" id="PF01807">
    <property type="entry name" value="Zn_ribbon_DnaG"/>
    <property type="match status" value="1"/>
</dbReference>
<dbReference type="InterPro" id="IPR006171">
    <property type="entry name" value="TOPRIM_dom"/>
</dbReference>
<dbReference type="PANTHER" id="PTHR30313:SF2">
    <property type="entry name" value="DNA PRIMASE"/>
    <property type="match status" value="1"/>
</dbReference>
<evidence type="ECO:0000256" key="10">
    <source>
        <dbReference type="ARBA" id="ARBA00023125"/>
    </source>
</evidence>
<comment type="similarity">
    <text evidence="12 13">Belongs to the DnaG primase family.</text>
</comment>
<evidence type="ECO:0000256" key="11">
    <source>
        <dbReference type="ARBA" id="ARBA00023163"/>
    </source>
</evidence>
<evidence type="ECO:0000256" key="13">
    <source>
        <dbReference type="PIRNR" id="PIRNR002811"/>
    </source>
</evidence>
<evidence type="ECO:0000256" key="2">
    <source>
        <dbReference type="ARBA" id="ARBA00022515"/>
    </source>
</evidence>
<keyword evidence="9" id="KW-0460">Magnesium</keyword>
<accession>A0A497E5T2</accession>
<evidence type="ECO:0000256" key="14">
    <source>
        <dbReference type="PIRSR" id="PIRSR002811-1"/>
    </source>
</evidence>
<dbReference type="GO" id="GO:0005737">
    <property type="term" value="C:cytoplasm"/>
    <property type="evidence" value="ECO:0007669"/>
    <property type="project" value="TreeGrafter"/>
</dbReference>
<evidence type="ECO:0000256" key="15">
    <source>
        <dbReference type="SAM" id="Coils"/>
    </source>
</evidence>
<dbReference type="InterPro" id="IPR002694">
    <property type="entry name" value="Znf_CHC2"/>
</dbReference>
<dbReference type="FunFam" id="3.90.580.10:FF:000001">
    <property type="entry name" value="DNA primase"/>
    <property type="match status" value="1"/>
</dbReference>
<evidence type="ECO:0000313" key="17">
    <source>
        <dbReference type="EMBL" id="RLE09429.1"/>
    </source>
</evidence>
<comment type="subunit">
    <text evidence="12">Monomer. Interacts with DnaB.</text>
</comment>
<evidence type="ECO:0000313" key="18">
    <source>
        <dbReference type="Proteomes" id="UP000279422"/>
    </source>
</evidence>
<dbReference type="PANTHER" id="PTHR30313">
    <property type="entry name" value="DNA PRIMASE"/>
    <property type="match status" value="1"/>
</dbReference>
<keyword evidence="7 12" id="KW-0863">Zinc-finger</keyword>
<dbReference type="InterPro" id="IPR030846">
    <property type="entry name" value="DnaG_bac"/>
</dbReference>
<dbReference type="GO" id="GO:0006269">
    <property type="term" value="P:DNA replication, synthesis of primer"/>
    <property type="evidence" value="ECO:0007669"/>
    <property type="project" value="UniProtKB-UniRule"/>
</dbReference>
<evidence type="ECO:0000256" key="9">
    <source>
        <dbReference type="ARBA" id="ARBA00022842"/>
    </source>
</evidence>
<dbReference type="Pfam" id="PF08275">
    <property type="entry name" value="DNAG_N"/>
    <property type="match status" value="1"/>
</dbReference>
<dbReference type="Gene3D" id="3.40.1360.10">
    <property type="match status" value="1"/>
</dbReference>
<dbReference type="Gene3D" id="3.90.580.10">
    <property type="entry name" value="Zinc finger, CHC2-type domain"/>
    <property type="match status" value="1"/>
</dbReference>
<evidence type="ECO:0000256" key="4">
    <source>
        <dbReference type="ARBA" id="ARBA00022695"/>
    </source>
</evidence>
<reference evidence="17 18" key="1">
    <citation type="submission" date="2018-06" db="EMBL/GenBank/DDBJ databases">
        <title>Extensive metabolic versatility and redundancy in microbially diverse, dynamic hydrothermal sediments.</title>
        <authorList>
            <person name="Dombrowski N."/>
            <person name="Teske A."/>
            <person name="Baker B.J."/>
        </authorList>
    </citation>
    <scope>NUCLEOTIDE SEQUENCE [LARGE SCALE GENOMIC DNA]</scope>
    <source>
        <strain evidence="17">B47_G16</strain>
    </source>
</reference>
<dbReference type="HAMAP" id="MF_00974">
    <property type="entry name" value="DNA_primase_DnaG"/>
    <property type="match status" value="1"/>
</dbReference>
<comment type="caution">
    <text evidence="17">The sequence shown here is derived from an EMBL/GenBank/DDBJ whole genome shotgun (WGS) entry which is preliminary data.</text>
</comment>
<dbReference type="InterPro" id="IPR006295">
    <property type="entry name" value="DNA_primase_DnaG"/>
</dbReference>
<keyword evidence="8 12" id="KW-0862">Zinc</keyword>
<dbReference type="SMART" id="SM00400">
    <property type="entry name" value="ZnF_CHCC"/>
    <property type="match status" value="1"/>
</dbReference>
<protein>
    <recommendedName>
        <fullName evidence="12 13">DNA primase</fullName>
        <ecNumber evidence="12">2.7.7.101</ecNumber>
    </recommendedName>
</protein>
<dbReference type="Pfam" id="PF10410">
    <property type="entry name" value="DnaB_bind"/>
    <property type="match status" value="1"/>
</dbReference>
<keyword evidence="5 12" id="KW-0235">DNA replication</keyword>
<dbReference type="GO" id="GO:0003899">
    <property type="term" value="F:DNA-directed RNA polymerase activity"/>
    <property type="evidence" value="ECO:0007669"/>
    <property type="project" value="UniProtKB-UniRule"/>
</dbReference>
<dbReference type="EC" id="2.7.7.101" evidence="12"/>
<dbReference type="InterPro" id="IPR037068">
    <property type="entry name" value="DNA_primase_core_N_sf"/>
</dbReference>
<keyword evidence="11 12" id="KW-0804">Transcription</keyword>
<dbReference type="InterPro" id="IPR050219">
    <property type="entry name" value="DnaG_primase"/>
</dbReference>
<dbReference type="GO" id="GO:1990077">
    <property type="term" value="C:primosome complex"/>
    <property type="evidence" value="ECO:0007669"/>
    <property type="project" value="UniProtKB-KW"/>
</dbReference>
<gene>
    <name evidence="12" type="primary">dnaG</name>
    <name evidence="17" type="ORF">DRJ00_04235</name>
</gene>
<evidence type="ECO:0000259" key="16">
    <source>
        <dbReference type="PROSITE" id="PS50880"/>
    </source>
</evidence>
<feature type="domain" description="Toprim" evidence="16">
    <location>
        <begin position="253"/>
        <end position="334"/>
    </location>
</feature>
<keyword evidence="3 12" id="KW-0808">Transferase</keyword>
<dbReference type="AlphaFoldDB" id="A0A497E5T2"/>
<comment type="function">
    <text evidence="12 13">RNA polymerase that catalyzes the synthesis of short RNA molecules used as primers for DNA polymerase during DNA replication.</text>
</comment>
<dbReference type="InterPro" id="IPR013173">
    <property type="entry name" value="DNA_primase_DnaG_DnaB-bd_dom"/>
</dbReference>
<evidence type="ECO:0000256" key="8">
    <source>
        <dbReference type="ARBA" id="ARBA00022833"/>
    </source>
</evidence>
<dbReference type="Gene3D" id="3.90.980.10">
    <property type="entry name" value="DNA primase, catalytic core, N-terminal domain"/>
    <property type="match status" value="1"/>
</dbReference>
<dbReference type="InterPro" id="IPR036977">
    <property type="entry name" value="DNA_primase_Znf_CHC2"/>
</dbReference>
<dbReference type="CDD" id="cd03364">
    <property type="entry name" value="TOPRIM_DnaG_primases"/>
    <property type="match status" value="1"/>
</dbReference>
<feature type="zinc finger region" description="CHC2-type" evidence="12 14">
    <location>
        <begin position="40"/>
        <end position="64"/>
    </location>
</feature>
<dbReference type="SUPFAM" id="SSF56731">
    <property type="entry name" value="DNA primase core"/>
    <property type="match status" value="1"/>
</dbReference>